<dbReference type="AlphaFoldDB" id="A0A4Z2EQD3"/>
<feature type="region of interest" description="Disordered" evidence="1">
    <location>
        <begin position="130"/>
        <end position="149"/>
    </location>
</feature>
<evidence type="ECO:0000256" key="1">
    <source>
        <dbReference type="SAM" id="MobiDB-lite"/>
    </source>
</evidence>
<name>A0A4Z2EQD3_9TELE</name>
<protein>
    <submittedName>
        <fullName evidence="2">Uncharacterized protein</fullName>
    </submittedName>
</protein>
<feature type="compositionally biased region" description="Basic and acidic residues" evidence="1">
    <location>
        <begin position="140"/>
        <end position="149"/>
    </location>
</feature>
<dbReference type="Proteomes" id="UP000314294">
    <property type="component" value="Unassembled WGS sequence"/>
</dbReference>
<comment type="caution">
    <text evidence="2">The sequence shown here is derived from an EMBL/GenBank/DDBJ whole genome shotgun (WGS) entry which is preliminary data.</text>
</comment>
<accession>A0A4Z2EQD3</accession>
<keyword evidence="3" id="KW-1185">Reference proteome</keyword>
<reference evidence="2 3" key="1">
    <citation type="submission" date="2019-03" db="EMBL/GenBank/DDBJ databases">
        <title>First draft genome of Liparis tanakae, snailfish: a comprehensive survey of snailfish specific genes.</title>
        <authorList>
            <person name="Kim W."/>
            <person name="Song I."/>
            <person name="Jeong J.-H."/>
            <person name="Kim D."/>
            <person name="Kim S."/>
            <person name="Ryu S."/>
            <person name="Song J.Y."/>
            <person name="Lee S.K."/>
        </authorList>
    </citation>
    <scope>NUCLEOTIDE SEQUENCE [LARGE SCALE GENOMIC DNA]</scope>
    <source>
        <tissue evidence="2">Muscle</tissue>
    </source>
</reference>
<evidence type="ECO:0000313" key="2">
    <source>
        <dbReference type="EMBL" id="TNN31147.1"/>
    </source>
</evidence>
<dbReference type="EMBL" id="SRLO01003761">
    <property type="protein sequence ID" value="TNN31147.1"/>
    <property type="molecule type" value="Genomic_DNA"/>
</dbReference>
<organism evidence="2 3">
    <name type="scientific">Liparis tanakae</name>
    <name type="common">Tanaka's snailfish</name>
    <dbReference type="NCBI Taxonomy" id="230148"/>
    <lineage>
        <taxon>Eukaryota</taxon>
        <taxon>Metazoa</taxon>
        <taxon>Chordata</taxon>
        <taxon>Craniata</taxon>
        <taxon>Vertebrata</taxon>
        <taxon>Euteleostomi</taxon>
        <taxon>Actinopterygii</taxon>
        <taxon>Neopterygii</taxon>
        <taxon>Teleostei</taxon>
        <taxon>Neoteleostei</taxon>
        <taxon>Acanthomorphata</taxon>
        <taxon>Eupercaria</taxon>
        <taxon>Perciformes</taxon>
        <taxon>Cottioidei</taxon>
        <taxon>Cottales</taxon>
        <taxon>Liparidae</taxon>
        <taxon>Liparis</taxon>
    </lineage>
</organism>
<sequence length="149" mass="16691">MTAIRDANRPVAFTLPLRGNDVGTPKLLKLQGAVGVWVQGHFDLLLMGRAGIEPCNSRLRDDCSAPSSTRDVEAESNADPWVRTVNWKMERCQIKVPYDKRNASEIQFHHAPTTAFLPQLRAPRIALPDSSTAFRGLGNESDRRRPEDR</sequence>
<gene>
    <name evidence="2" type="ORF">EYF80_058702</name>
</gene>
<proteinExistence type="predicted"/>
<evidence type="ECO:0000313" key="3">
    <source>
        <dbReference type="Proteomes" id="UP000314294"/>
    </source>
</evidence>